<gene>
    <name evidence="12" type="ORF">G4D63_15930</name>
</gene>
<keyword evidence="5" id="KW-0964">Secreted</keyword>
<dbReference type="NCBIfam" id="NF008183">
    <property type="entry name" value="PRK10933.1"/>
    <property type="match status" value="1"/>
</dbReference>
<reference evidence="12 13" key="1">
    <citation type="submission" date="2020-02" db="EMBL/GenBank/DDBJ databases">
        <title>Bacillus aquiflavi sp. nov., isolated from yellow water of strong flavor Chinese baijiu in Yibin region of China.</title>
        <authorList>
            <person name="Xie J."/>
        </authorList>
    </citation>
    <scope>NUCLEOTIDE SEQUENCE [LARGE SCALE GENOMIC DNA]</scope>
    <source>
        <strain evidence="12 13">SA4</strain>
    </source>
</reference>
<accession>A0A6M0QA57</accession>
<dbReference type="FunFam" id="3.20.20.80:FF:000064">
    <property type="entry name" value="Oligo-1,6-glucosidase"/>
    <property type="match status" value="1"/>
</dbReference>
<dbReference type="EMBL" id="JAAIWM010000006">
    <property type="protein sequence ID" value="NEY73222.1"/>
    <property type="molecule type" value="Genomic_DNA"/>
</dbReference>
<evidence type="ECO:0000256" key="5">
    <source>
        <dbReference type="ARBA" id="ARBA00022525"/>
    </source>
</evidence>
<proteinExistence type="inferred from homology"/>
<comment type="subcellular location">
    <subcellularLocation>
        <location evidence="1">Cytoplasm</location>
    </subcellularLocation>
    <subcellularLocation>
        <location evidence="2">Secreted</location>
    </subcellularLocation>
</comment>
<dbReference type="Proteomes" id="UP000481043">
    <property type="component" value="Unassembled WGS sequence"/>
</dbReference>
<evidence type="ECO:0000256" key="2">
    <source>
        <dbReference type="ARBA" id="ARBA00004613"/>
    </source>
</evidence>
<comment type="catalytic activity">
    <reaction evidence="8">
        <text>Hydrolysis of (1-&gt;6)-alpha-D-glucosidic linkages in some oligosaccharides produced from starch and glycogen by alpha-amylase, and in isomaltose.</text>
        <dbReference type="EC" id="3.2.1.10"/>
    </reaction>
</comment>
<keyword evidence="10" id="KW-0119">Carbohydrate metabolism</keyword>
<dbReference type="FunFam" id="3.20.20.80:FF:000014">
    <property type="entry name" value="Alpha,alpha-phosphotrehalase"/>
    <property type="match status" value="1"/>
</dbReference>
<dbReference type="GO" id="GO:0004574">
    <property type="term" value="F:oligo-1,6-glucosidase activity"/>
    <property type="evidence" value="ECO:0007669"/>
    <property type="project" value="UniProtKB-EC"/>
</dbReference>
<dbReference type="GO" id="GO:0005576">
    <property type="term" value="C:extracellular region"/>
    <property type="evidence" value="ECO:0007669"/>
    <property type="project" value="UniProtKB-SubCell"/>
</dbReference>
<organism evidence="12 13">
    <name type="scientific">Bacillus mesophilus</name>
    <dbReference type="NCBI Taxonomy" id="1808955"/>
    <lineage>
        <taxon>Bacteria</taxon>
        <taxon>Bacillati</taxon>
        <taxon>Bacillota</taxon>
        <taxon>Bacilli</taxon>
        <taxon>Bacillales</taxon>
        <taxon>Bacillaceae</taxon>
        <taxon>Bacillus</taxon>
    </lineage>
</organism>
<comment type="similarity">
    <text evidence="3 9">Belongs to the glycosyl hydrolase 13 family.</text>
</comment>
<dbReference type="EC" id="3.2.1.1" evidence="10"/>
<dbReference type="GO" id="GO:0005737">
    <property type="term" value="C:cytoplasm"/>
    <property type="evidence" value="ECO:0007669"/>
    <property type="project" value="UniProtKB-SubCell"/>
</dbReference>
<dbReference type="FunFam" id="3.90.400.10:FF:000002">
    <property type="entry name" value="Sucrose isomerase"/>
    <property type="match status" value="1"/>
</dbReference>
<dbReference type="Gene3D" id="2.60.40.1180">
    <property type="entry name" value="Golgi alpha-mannosidase II"/>
    <property type="match status" value="1"/>
</dbReference>
<dbReference type="InterPro" id="IPR017853">
    <property type="entry name" value="GH"/>
</dbReference>
<comment type="catalytic activity">
    <reaction evidence="10">
        <text>Endohydrolysis of (1-&gt;4)-alpha-D-glucosidic linkages in polysaccharides containing three or more (1-&gt;4)-alpha-linked D-glucose units.</text>
        <dbReference type="EC" id="3.2.1.1"/>
    </reaction>
</comment>
<dbReference type="Gene3D" id="3.90.400.10">
    <property type="entry name" value="Oligo-1,6-glucosidase, Domain 2"/>
    <property type="match status" value="1"/>
</dbReference>
<dbReference type="FunFam" id="2.60.40.1180:FF:000007">
    <property type="entry name" value="Sucrose isomerase"/>
    <property type="match status" value="1"/>
</dbReference>
<sequence length="561" mass="65400">MNKVWWKEAVAYQIYPRSFMDSNGDGIGDLPGILSKLDYLKDLGIDVIWLSPIYESPNDDNGYDISDYFDIMSEFGTMEDFDLLLKEVHARGMKLIMDLVVNHTSDEHPWFIESRSSKDNPKRDYYIWKPANEDGGPPNNWESFFSGSTWEYDEETGEYYLHLFTKKQPDLNWNNPDVVKDIYEMITWWLDKGIDGFRVDAINHMGKAEGFPDDPHPEDQRYNTGYKMFSNLPQVHEQLQKLNREVLSKYDIMTVGETSGVGPKEALLYVGEDRNEFNMVFQFEHMGIDCGTQGKWGVEPWSLLELKSLMSKWQTELYEKGWNALFFNNHDQPRAVSRFGDDGKYWSESAKLLATYIHTLSGTPFVYQGEEIGMTNVAFDSIDSYRDVEILNYYKEKVVEQGQDHDEIMKRIHHKGRDNSRTPMQWSTNDQAGFTAGTPWIEVNPNYSSINVEKQVQDPDSVLNYYKQLIQLRKKHEVLVYGDYELILENDTEIYAYTRTLGQEKLLVVLNFFGGTPTFRLPSSLHVESHELLISNYGVEEDVNIQEFQLQPYEARVYRIK</sequence>
<dbReference type="Pfam" id="PF23915">
    <property type="entry name" value="SusG_C"/>
    <property type="match status" value="1"/>
</dbReference>
<dbReference type="InterPro" id="IPR056300">
    <property type="entry name" value="SusG-like_C"/>
</dbReference>
<dbReference type="SUPFAM" id="SSF51445">
    <property type="entry name" value="(Trans)glycosidases"/>
    <property type="match status" value="1"/>
</dbReference>
<dbReference type="GO" id="GO:0004556">
    <property type="term" value="F:alpha-amylase activity"/>
    <property type="evidence" value="ECO:0007669"/>
    <property type="project" value="UniProtKB-UniRule"/>
</dbReference>
<comment type="caution">
    <text evidence="12">The sequence shown here is derived from an EMBL/GenBank/DDBJ whole genome shotgun (WGS) entry which is preliminary data.</text>
</comment>
<evidence type="ECO:0000256" key="1">
    <source>
        <dbReference type="ARBA" id="ARBA00004496"/>
    </source>
</evidence>
<protein>
    <recommendedName>
        <fullName evidence="10">Alpha-amylase</fullName>
        <ecNumber evidence="10">3.2.1.1</ecNumber>
    </recommendedName>
</protein>
<keyword evidence="7 10" id="KW-0326">Glycosidase</keyword>
<dbReference type="CDD" id="cd11333">
    <property type="entry name" value="AmyAc_SI_OligoGlu_DGase"/>
    <property type="match status" value="1"/>
</dbReference>
<evidence type="ECO:0000256" key="3">
    <source>
        <dbReference type="ARBA" id="ARBA00008061"/>
    </source>
</evidence>
<dbReference type="GO" id="GO:0043169">
    <property type="term" value="F:cation binding"/>
    <property type="evidence" value="ECO:0007669"/>
    <property type="project" value="InterPro"/>
</dbReference>
<evidence type="ECO:0000256" key="10">
    <source>
        <dbReference type="RuleBase" id="RU361134"/>
    </source>
</evidence>
<keyword evidence="13" id="KW-1185">Reference proteome</keyword>
<dbReference type="SMART" id="SM00642">
    <property type="entry name" value="Aamy"/>
    <property type="match status" value="1"/>
</dbReference>
<evidence type="ECO:0000256" key="6">
    <source>
        <dbReference type="ARBA" id="ARBA00022801"/>
    </source>
</evidence>
<dbReference type="RefSeq" id="WP_163180699.1">
    <property type="nucleotide sequence ID" value="NZ_JAAIWM010000006.1"/>
</dbReference>
<evidence type="ECO:0000313" key="12">
    <source>
        <dbReference type="EMBL" id="NEY73222.1"/>
    </source>
</evidence>
<evidence type="ECO:0000259" key="11">
    <source>
        <dbReference type="SMART" id="SM00642"/>
    </source>
</evidence>
<feature type="domain" description="Glycosyl hydrolase family 13 catalytic" evidence="11">
    <location>
        <begin position="13"/>
        <end position="421"/>
    </location>
</feature>
<dbReference type="InterPro" id="IPR006047">
    <property type="entry name" value="GH13_cat_dom"/>
</dbReference>
<dbReference type="PRINTS" id="PR00110">
    <property type="entry name" value="ALPHAAMYLASE"/>
</dbReference>
<evidence type="ECO:0000256" key="7">
    <source>
        <dbReference type="ARBA" id="ARBA00023295"/>
    </source>
</evidence>
<dbReference type="AlphaFoldDB" id="A0A6M0QA57"/>
<evidence type="ECO:0000256" key="4">
    <source>
        <dbReference type="ARBA" id="ARBA00022490"/>
    </source>
</evidence>
<dbReference type="PANTHER" id="PTHR10357">
    <property type="entry name" value="ALPHA-AMYLASE FAMILY MEMBER"/>
    <property type="match status" value="1"/>
</dbReference>
<name>A0A6M0QA57_9BACI</name>
<dbReference type="InterPro" id="IPR013780">
    <property type="entry name" value="Glyco_hydro_b"/>
</dbReference>
<dbReference type="GO" id="GO:0009313">
    <property type="term" value="P:oligosaccharide catabolic process"/>
    <property type="evidence" value="ECO:0007669"/>
    <property type="project" value="TreeGrafter"/>
</dbReference>
<dbReference type="SUPFAM" id="SSF51011">
    <property type="entry name" value="Glycosyl hydrolase domain"/>
    <property type="match status" value="1"/>
</dbReference>
<dbReference type="InterPro" id="IPR006046">
    <property type="entry name" value="Alpha_amylase"/>
</dbReference>
<evidence type="ECO:0000256" key="9">
    <source>
        <dbReference type="RuleBase" id="RU003615"/>
    </source>
</evidence>
<keyword evidence="4" id="KW-0963">Cytoplasm</keyword>
<dbReference type="Gene3D" id="3.20.20.80">
    <property type="entry name" value="Glycosidases"/>
    <property type="match status" value="1"/>
</dbReference>
<dbReference type="InterPro" id="IPR045857">
    <property type="entry name" value="O16G_dom_2"/>
</dbReference>
<keyword evidence="6 10" id="KW-0378">Hydrolase</keyword>
<dbReference type="PANTHER" id="PTHR10357:SF184">
    <property type="entry name" value="OLIGO-1,6-GLUCOSIDASE 1"/>
    <property type="match status" value="1"/>
</dbReference>
<evidence type="ECO:0000313" key="13">
    <source>
        <dbReference type="Proteomes" id="UP000481043"/>
    </source>
</evidence>
<dbReference type="Pfam" id="PF00128">
    <property type="entry name" value="Alpha-amylase"/>
    <property type="match status" value="1"/>
</dbReference>
<evidence type="ECO:0000256" key="8">
    <source>
        <dbReference type="ARBA" id="ARBA00036217"/>
    </source>
</evidence>